<dbReference type="Proteomes" id="UP000663877">
    <property type="component" value="Unassembled WGS sequence"/>
</dbReference>
<dbReference type="GO" id="GO:0008198">
    <property type="term" value="F:ferrous iron binding"/>
    <property type="evidence" value="ECO:0007669"/>
    <property type="project" value="InterPro"/>
</dbReference>
<dbReference type="Pfam" id="PF02900">
    <property type="entry name" value="LigB"/>
    <property type="match status" value="1"/>
</dbReference>
<dbReference type="GO" id="GO:0016702">
    <property type="term" value="F:oxidoreductase activity, acting on single donors with incorporation of molecular oxygen, incorporation of two atoms of oxygen"/>
    <property type="evidence" value="ECO:0007669"/>
    <property type="project" value="UniProtKB-ARBA"/>
</dbReference>
<dbReference type="PANTHER" id="PTHR30096">
    <property type="entry name" value="4,5-DOPA DIOXYGENASE EXTRADIOL-LIKE PROTEIN"/>
    <property type="match status" value="1"/>
</dbReference>
<feature type="non-terminal residue" evidence="5">
    <location>
        <position position="1"/>
    </location>
</feature>
<dbReference type="AlphaFoldDB" id="A0A816GB85"/>
<keyword evidence="1" id="KW-0560">Oxidoreductase</keyword>
<organism evidence="5 7">
    <name type="scientific">Adineta steineri</name>
    <dbReference type="NCBI Taxonomy" id="433720"/>
    <lineage>
        <taxon>Eukaryota</taxon>
        <taxon>Metazoa</taxon>
        <taxon>Spiralia</taxon>
        <taxon>Gnathifera</taxon>
        <taxon>Rotifera</taxon>
        <taxon>Eurotatoria</taxon>
        <taxon>Bdelloidea</taxon>
        <taxon>Adinetida</taxon>
        <taxon>Adinetidae</taxon>
        <taxon>Adineta</taxon>
    </lineage>
</organism>
<evidence type="ECO:0000313" key="4">
    <source>
        <dbReference type="EMBL" id="CAF1578253.1"/>
    </source>
</evidence>
<evidence type="ECO:0000313" key="7">
    <source>
        <dbReference type="Proteomes" id="UP000663832"/>
    </source>
</evidence>
<name>A0A816GB85_9BILA</name>
<dbReference type="PANTHER" id="PTHR30096:SF0">
    <property type="entry name" value="4,5-DOPA DIOXYGENASE EXTRADIOL-LIKE PROTEIN"/>
    <property type="match status" value="1"/>
</dbReference>
<gene>
    <name evidence="3" type="ORF">BJG266_LOCUS48445</name>
    <name evidence="4" type="ORF">BJG266_LOCUS48447</name>
    <name evidence="5" type="ORF">QVE165_LOCUS65511</name>
    <name evidence="6" type="ORF">QVE165_LOCUS65513</name>
</gene>
<evidence type="ECO:0000313" key="6">
    <source>
        <dbReference type="EMBL" id="CAF1672509.1"/>
    </source>
</evidence>
<dbReference type="OrthoDB" id="7396853at2759"/>
<dbReference type="Gene3D" id="3.40.830.10">
    <property type="entry name" value="LigB-like"/>
    <property type="match status" value="1"/>
</dbReference>
<sequence length="119" mass="13301">LRNLSPDQHLAIGKALAPLRKEQILIIGSGSSVHGFDVTEQQSDAFMNELIKTLTQYDEHEREKVLLNWDRVLPYARLNQPREDHFIPLHVIVGAAGSDRGQVLNPNVSTSQASFKFGV</sequence>
<dbReference type="EMBL" id="CAJNOM010006848">
    <property type="protein sequence ID" value="CAF1672509.1"/>
    <property type="molecule type" value="Genomic_DNA"/>
</dbReference>
<dbReference type="EMBL" id="CAJNOI010006425">
    <property type="protein sequence ID" value="CAF1578235.1"/>
    <property type="molecule type" value="Genomic_DNA"/>
</dbReference>
<evidence type="ECO:0000313" key="5">
    <source>
        <dbReference type="EMBL" id="CAF1672501.1"/>
    </source>
</evidence>
<dbReference type="SUPFAM" id="SSF53213">
    <property type="entry name" value="LigB-like"/>
    <property type="match status" value="1"/>
</dbReference>
<keyword evidence="7" id="KW-1185">Reference proteome</keyword>
<dbReference type="Proteomes" id="UP000663832">
    <property type="component" value="Unassembled WGS sequence"/>
</dbReference>
<proteinExistence type="predicted"/>
<reference evidence="5" key="1">
    <citation type="submission" date="2021-02" db="EMBL/GenBank/DDBJ databases">
        <authorList>
            <person name="Nowell W R."/>
        </authorList>
    </citation>
    <scope>NUCLEOTIDE SEQUENCE</scope>
</reference>
<comment type="caution">
    <text evidence="5">The sequence shown here is derived from an EMBL/GenBank/DDBJ whole genome shotgun (WGS) entry which is preliminary data.</text>
</comment>
<accession>A0A816GB85</accession>
<protein>
    <recommendedName>
        <fullName evidence="2">Extradiol ring-cleavage dioxygenase class III enzyme subunit B domain-containing protein</fullName>
    </recommendedName>
</protein>
<evidence type="ECO:0000259" key="2">
    <source>
        <dbReference type="Pfam" id="PF02900"/>
    </source>
</evidence>
<feature type="domain" description="Extradiol ring-cleavage dioxygenase class III enzyme subunit B" evidence="2">
    <location>
        <begin position="5"/>
        <end position="111"/>
    </location>
</feature>
<evidence type="ECO:0000313" key="3">
    <source>
        <dbReference type="EMBL" id="CAF1578235.1"/>
    </source>
</evidence>
<dbReference type="EMBL" id="CAJNOI010006426">
    <property type="protein sequence ID" value="CAF1578253.1"/>
    <property type="molecule type" value="Genomic_DNA"/>
</dbReference>
<dbReference type="InterPro" id="IPR004183">
    <property type="entry name" value="Xdiol_dOase_suB"/>
</dbReference>
<dbReference type="EMBL" id="CAJNOM010006847">
    <property type="protein sequence ID" value="CAF1672501.1"/>
    <property type="molecule type" value="Genomic_DNA"/>
</dbReference>
<evidence type="ECO:0000256" key="1">
    <source>
        <dbReference type="ARBA" id="ARBA00023002"/>
    </source>
</evidence>